<dbReference type="Proteomes" id="UP000241118">
    <property type="component" value="Unassembled WGS sequence"/>
</dbReference>
<proteinExistence type="predicted"/>
<reference evidence="3 4" key="1">
    <citation type="submission" date="2018-03" db="EMBL/GenBank/DDBJ databases">
        <title>Genomic Encyclopedia of Type Strains, Phase III (KMG-III): the genomes of soil and plant-associated and newly described type strains.</title>
        <authorList>
            <person name="Whitman W."/>
        </authorList>
    </citation>
    <scope>NUCLEOTIDE SEQUENCE [LARGE SCALE GENOMIC DNA]</scope>
    <source>
        <strain evidence="3 4">CGMCC 4.7097</strain>
    </source>
</reference>
<gene>
    <name evidence="3" type="ORF">B0I31_103646</name>
</gene>
<evidence type="ECO:0008006" key="5">
    <source>
        <dbReference type="Google" id="ProtNLM"/>
    </source>
</evidence>
<keyword evidence="4" id="KW-1185">Reference proteome</keyword>
<feature type="region of interest" description="Disordered" evidence="1">
    <location>
        <begin position="83"/>
        <end position="102"/>
    </location>
</feature>
<evidence type="ECO:0000256" key="2">
    <source>
        <dbReference type="SAM" id="SignalP"/>
    </source>
</evidence>
<evidence type="ECO:0000313" key="3">
    <source>
        <dbReference type="EMBL" id="PSL56886.1"/>
    </source>
</evidence>
<feature type="chain" id="PRO_5015126521" description="Secreted protein" evidence="2">
    <location>
        <begin position="30"/>
        <end position="220"/>
    </location>
</feature>
<evidence type="ECO:0000313" key="4">
    <source>
        <dbReference type="Proteomes" id="UP000241118"/>
    </source>
</evidence>
<keyword evidence="2" id="KW-0732">Signal</keyword>
<accession>A0A2P8IEJ3</accession>
<dbReference type="RefSeq" id="WP_106615257.1">
    <property type="nucleotide sequence ID" value="NZ_PYAX01000003.1"/>
</dbReference>
<name>A0A2P8IEJ3_SACCR</name>
<sequence length="220" mass="21981">MKQIGARRVGAVTAALVLGLVAAAPPASAANPAGVASVGSADFTKAGTRVTVLPLAPCAIGSTPSNSSEAVSHRGVRFGKGTSSCTTAVANPDHGTTTSTSEATGTDFELSALVSVDGPRLRVARWKVTCTGTEAGTNAGWAADGLQGFDGLPEQIAPNHVHEVKAGDGTVLATATFGETIFPEPNDGSIAMNLLHLRFTEASTITGDVVLGATACSPTP</sequence>
<evidence type="ECO:0000256" key="1">
    <source>
        <dbReference type="SAM" id="MobiDB-lite"/>
    </source>
</evidence>
<comment type="caution">
    <text evidence="3">The sequence shown here is derived from an EMBL/GenBank/DDBJ whole genome shotgun (WGS) entry which is preliminary data.</text>
</comment>
<organism evidence="3 4">
    <name type="scientific">Saccharothrix carnea</name>
    <dbReference type="NCBI Taxonomy" id="1280637"/>
    <lineage>
        <taxon>Bacteria</taxon>
        <taxon>Bacillati</taxon>
        <taxon>Actinomycetota</taxon>
        <taxon>Actinomycetes</taxon>
        <taxon>Pseudonocardiales</taxon>
        <taxon>Pseudonocardiaceae</taxon>
        <taxon>Saccharothrix</taxon>
    </lineage>
</organism>
<dbReference type="AlphaFoldDB" id="A0A2P8IEJ3"/>
<dbReference type="OrthoDB" id="3682027at2"/>
<protein>
    <recommendedName>
        <fullName evidence="5">Secreted protein</fullName>
    </recommendedName>
</protein>
<feature type="signal peptide" evidence="2">
    <location>
        <begin position="1"/>
        <end position="29"/>
    </location>
</feature>
<dbReference type="EMBL" id="PYAX01000003">
    <property type="protein sequence ID" value="PSL56886.1"/>
    <property type="molecule type" value="Genomic_DNA"/>
</dbReference>